<organism evidence="2">
    <name type="scientific">viral metagenome</name>
    <dbReference type="NCBI Taxonomy" id="1070528"/>
    <lineage>
        <taxon>unclassified sequences</taxon>
        <taxon>metagenomes</taxon>
        <taxon>organismal metagenomes</taxon>
    </lineage>
</organism>
<dbReference type="EMBL" id="MT142434">
    <property type="protein sequence ID" value="QJA80761.1"/>
    <property type="molecule type" value="Genomic_DNA"/>
</dbReference>
<dbReference type="Gene3D" id="2.40.30.240">
    <property type="match status" value="1"/>
</dbReference>
<sequence>MATQTLLTPTMIAKEALRLLKNNMVMGNLVYRNYENEFPGTPKKGGSVQIRKPVKFRVAKTRVRSTKTITEQYITLNCTTQAHVSWNFFTVDLTLTIEEYSERYIRPACAALANQVDADLCGLYVNVPNQVYESSGWTVTPHTFMVLGKAMQRMDEEAVPPDERVVVFNPAAHWSFANALSNWNFKEGGEQALRKGFLGRIANAEIFMDQNIKVHKTGYWSTATDTAAATTGRLLIHSTADSGAAGGLPSGIGADVSQNQNILVMGFALSSQTPLLAGDTFQIAGCYAVNPMSGQSTGVLRQFVVTSDVAVVTSDCTANPASVYFYPDMINTGPYQTVDTIPQLGAKLWVDGDPWCQYPQNLAFHKNAFALVIVPLVKPDGQWGATETENGVSIRVVKDYDIDVDSEIIRLDILYGVKTIYPELAVRIMGAESAFI</sequence>
<proteinExistence type="predicted"/>
<accession>A0A6M3KGM6</accession>
<dbReference type="Pfam" id="PF11651">
    <property type="entry name" value="P22_CoatProtein"/>
    <property type="match status" value="1"/>
</dbReference>
<name>A0A6M3KGM6_9ZZZZ</name>
<evidence type="ECO:0000313" key="1">
    <source>
        <dbReference type="EMBL" id="QJA58928.1"/>
    </source>
</evidence>
<gene>
    <name evidence="2" type="ORF">MM415A00662_0016</name>
    <name evidence="1" type="ORF">MM415B01381_0003</name>
</gene>
<dbReference type="EMBL" id="MT141347">
    <property type="protein sequence ID" value="QJA58928.1"/>
    <property type="molecule type" value="Genomic_DNA"/>
</dbReference>
<protein>
    <submittedName>
        <fullName evidence="2">Putative capsid protein</fullName>
    </submittedName>
</protein>
<dbReference type="InterPro" id="IPR024659">
    <property type="entry name" value="Phage_coat_Gp5"/>
</dbReference>
<reference evidence="2" key="1">
    <citation type="submission" date="2020-03" db="EMBL/GenBank/DDBJ databases">
        <title>The deep terrestrial virosphere.</title>
        <authorList>
            <person name="Holmfeldt K."/>
            <person name="Nilsson E."/>
            <person name="Simone D."/>
            <person name="Lopez-Fernandez M."/>
            <person name="Wu X."/>
            <person name="de Brujin I."/>
            <person name="Lundin D."/>
            <person name="Andersson A."/>
            <person name="Bertilsson S."/>
            <person name="Dopson M."/>
        </authorList>
    </citation>
    <scope>NUCLEOTIDE SEQUENCE</scope>
    <source>
        <strain evidence="2">MM415A00662</strain>
        <strain evidence="1">MM415B01381</strain>
    </source>
</reference>
<dbReference type="AlphaFoldDB" id="A0A6M3KGM6"/>
<evidence type="ECO:0000313" key="2">
    <source>
        <dbReference type="EMBL" id="QJA80761.1"/>
    </source>
</evidence>